<reference evidence="2 3" key="1">
    <citation type="submission" date="2020-02" db="EMBL/GenBank/DDBJ databases">
        <title>Genome assembly of a novel Clostridium senegalense strain.</title>
        <authorList>
            <person name="Gupta T.B."/>
            <person name="Jauregui R."/>
            <person name="Maclean P."/>
            <person name="Nawarathana A."/>
            <person name="Brightwell G."/>
        </authorList>
    </citation>
    <scope>NUCLEOTIDE SEQUENCE [LARGE SCALE GENOMIC DNA]</scope>
    <source>
        <strain evidence="2 3">AGRFS4</strain>
    </source>
</reference>
<protein>
    <submittedName>
        <fullName evidence="2">PadR family transcriptional regulator</fullName>
    </submittedName>
</protein>
<dbReference type="PANTHER" id="PTHR33169">
    <property type="entry name" value="PADR-FAMILY TRANSCRIPTIONAL REGULATOR"/>
    <property type="match status" value="1"/>
</dbReference>
<dbReference type="SUPFAM" id="SSF46785">
    <property type="entry name" value="Winged helix' DNA-binding domain"/>
    <property type="match status" value="1"/>
</dbReference>
<dbReference type="RefSeq" id="WP_061996451.1">
    <property type="nucleotide sequence ID" value="NZ_JAAGPU010000038.1"/>
</dbReference>
<dbReference type="InterPro" id="IPR005149">
    <property type="entry name" value="Tscrpt_reg_PadR_N"/>
</dbReference>
<dbReference type="Gene3D" id="1.10.10.10">
    <property type="entry name" value="Winged helix-like DNA-binding domain superfamily/Winged helix DNA-binding domain"/>
    <property type="match status" value="1"/>
</dbReference>
<feature type="domain" description="Transcription regulator PadR N-terminal" evidence="1">
    <location>
        <begin position="14"/>
        <end position="82"/>
    </location>
</feature>
<evidence type="ECO:0000259" key="1">
    <source>
        <dbReference type="Pfam" id="PF03551"/>
    </source>
</evidence>
<dbReference type="Pfam" id="PF03551">
    <property type="entry name" value="PadR"/>
    <property type="match status" value="1"/>
</dbReference>
<dbReference type="Proteomes" id="UP000481872">
    <property type="component" value="Unassembled WGS sequence"/>
</dbReference>
<dbReference type="InterPro" id="IPR036390">
    <property type="entry name" value="WH_DNA-bd_sf"/>
</dbReference>
<keyword evidence="3" id="KW-1185">Reference proteome</keyword>
<sequence length="106" mass="12448">MSIQFKKGVLEMCVLMLLCKEDLYSYELVKSLDKYIKTADGTLYPLLRRLTSDGYLTTYLVESSEGPARKYFRLTEEGRIRAKSLKEEWLDFCSKINLFIEEIDKN</sequence>
<comment type="caution">
    <text evidence="2">The sequence shown here is derived from an EMBL/GenBank/DDBJ whole genome shotgun (WGS) entry which is preliminary data.</text>
</comment>
<proteinExistence type="predicted"/>
<organism evidence="2 3">
    <name type="scientific">Clostridium senegalense</name>
    <dbReference type="NCBI Taxonomy" id="1465809"/>
    <lineage>
        <taxon>Bacteria</taxon>
        <taxon>Bacillati</taxon>
        <taxon>Bacillota</taxon>
        <taxon>Clostridia</taxon>
        <taxon>Eubacteriales</taxon>
        <taxon>Clostridiaceae</taxon>
        <taxon>Clostridium</taxon>
    </lineage>
</organism>
<dbReference type="EMBL" id="JAAGPU010000038">
    <property type="protein sequence ID" value="NEU06272.1"/>
    <property type="molecule type" value="Genomic_DNA"/>
</dbReference>
<dbReference type="InterPro" id="IPR052509">
    <property type="entry name" value="Metal_resp_DNA-bind_regulator"/>
</dbReference>
<dbReference type="PANTHER" id="PTHR33169:SF24">
    <property type="entry name" value="TRANSCRIPTIONAL REGULATOR, PADR FAMILY"/>
    <property type="match status" value="1"/>
</dbReference>
<dbReference type="AlphaFoldDB" id="A0A6M0H9F4"/>
<gene>
    <name evidence="2" type="ORF">G3M99_15765</name>
</gene>
<accession>A0A6M0H9F4</accession>
<name>A0A6M0H9F4_9CLOT</name>
<dbReference type="InterPro" id="IPR036388">
    <property type="entry name" value="WH-like_DNA-bd_sf"/>
</dbReference>
<evidence type="ECO:0000313" key="3">
    <source>
        <dbReference type="Proteomes" id="UP000481872"/>
    </source>
</evidence>
<evidence type="ECO:0000313" key="2">
    <source>
        <dbReference type="EMBL" id="NEU06272.1"/>
    </source>
</evidence>